<feature type="signal peptide" evidence="1">
    <location>
        <begin position="1"/>
        <end position="15"/>
    </location>
</feature>
<protein>
    <recommendedName>
        <fullName evidence="4">Secreted protein</fullName>
    </recommendedName>
</protein>
<keyword evidence="1" id="KW-0732">Signal</keyword>
<keyword evidence="3" id="KW-1185">Reference proteome</keyword>
<sequence length="94" mass="10119">MQSSLIVSLTGVTASGLLCAASRQELAGQHVAGSLKIFLSIALALQPRETRRGDASYPHTVAKIKSVVGLIRPTKRKKYMHMAVFVELLAINSD</sequence>
<comment type="caution">
    <text evidence="2">The sequence shown here is derived from an EMBL/GenBank/DDBJ whole genome shotgun (WGS) entry which is preliminary data.</text>
</comment>
<proteinExistence type="predicted"/>
<dbReference type="Proteomes" id="UP001162162">
    <property type="component" value="Unassembled WGS sequence"/>
</dbReference>
<evidence type="ECO:0000313" key="3">
    <source>
        <dbReference type="Proteomes" id="UP001162162"/>
    </source>
</evidence>
<reference evidence="2" key="1">
    <citation type="journal article" date="2023" name="Insect Mol. Biol.">
        <title>Genome sequencing provides insights into the evolution of gene families encoding plant cell wall-degrading enzymes in longhorned beetles.</title>
        <authorList>
            <person name="Shin N.R."/>
            <person name="Okamura Y."/>
            <person name="Kirsch R."/>
            <person name="Pauchet Y."/>
        </authorList>
    </citation>
    <scope>NUCLEOTIDE SEQUENCE</scope>
    <source>
        <strain evidence="2">AMC_N1</strain>
    </source>
</reference>
<evidence type="ECO:0008006" key="4">
    <source>
        <dbReference type="Google" id="ProtNLM"/>
    </source>
</evidence>
<evidence type="ECO:0000313" key="2">
    <source>
        <dbReference type="EMBL" id="KAJ8947853.1"/>
    </source>
</evidence>
<accession>A0AAV8YBU1</accession>
<evidence type="ECO:0000256" key="1">
    <source>
        <dbReference type="SAM" id="SignalP"/>
    </source>
</evidence>
<dbReference type="AlphaFoldDB" id="A0AAV8YBU1"/>
<gene>
    <name evidence="2" type="ORF">NQ318_009999</name>
</gene>
<organism evidence="2 3">
    <name type="scientific">Aromia moschata</name>
    <dbReference type="NCBI Taxonomy" id="1265417"/>
    <lineage>
        <taxon>Eukaryota</taxon>
        <taxon>Metazoa</taxon>
        <taxon>Ecdysozoa</taxon>
        <taxon>Arthropoda</taxon>
        <taxon>Hexapoda</taxon>
        <taxon>Insecta</taxon>
        <taxon>Pterygota</taxon>
        <taxon>Neoptera</taxon>
        <taxon>Endopterygota</taxon>
        <taxon>Coleoptera</taxon>
        <taxon>Polyphaga</taxon>
        <taxon>Cucujiformia</taxon>
        <taxon>Chrysomeloidea</taxon>
        <taxon>Cerambycidae</taxon>
        <taxon>Cerambycinae</taxon>
        <taxon>Callichromatini</taxon>
        <taxon>Aromia</taxon>
    </lineage>
</organism>
<feature type="chain" id="PRO_5043328443" description="Secreted protein" evidence="1">
    <location>
        <begin position="16"/>
        <end position="94"/>
    </location>
</feature>
<dbReference type="EMBL" id="JAPWTK010000150">
    <property type="protein sequence ID" value="KAJ8947853.1"/>
    <property type="molecule type" value="Genomic_DNA"/>
</dbReference>
<name>A0AAV8YBU1_9CUCU</name>